<name>A0A7I8JX87_SPIIN</name>
<dbReference type="PANTHER" id="PTHR31476">
    <property type="entry name" value="PROTEIN WHAT'S THIS FACTOR 1 HOMOLOG, CHLOROPLASTIC"/>
    <property type="match status" value="1"/>
</dbReference>
<feature type="compositionally biased region" description="Polar residues" evidence="1">
    <location>
        <begin position="372"/>
        <end position="383"/>
    </location>
</feature>
<gene>
    <name evidence="3" type="ORF">SI8410_01000600</name>
</gene>
<accession>A0A7I8JX87</accession>
<dbReference type="OrthoDB" id="1898154at2759"/>
<feature type="domain" description="PORR" evidence="2">
    <location>
        <begin position="40"/>
        <end position="368"/>
    </location>
</feature>
<evidence type="ECO:0000313" key="4">
    <source>
        <dbReference type="Proteomes" id="UP000663760"/>
    </source>
</evidence>
<dbReference type="InterPro" id="IPR021099">
    <property type="entry name" value="PORR_domain"/>
</dbReference>
<dbReference type="EMBL" id="LR746264">
    <property type="protein sequence ID" value="CAA7388359.1"/>
    <property type="molecule type" value="Genomic_DNA"/>
</dbReference>
<protein>
    <recommendedName>
        <fullName evidence="2">PORR domain-containing protein</fullName>
    </recommendedName>
</protein>
<keyword evidence="4" id="KW-1185">Reference proteome</keyword>
<feature type="region of interest" description="Disordered" evidence="1">
    <location>
        <begin position="371"/>
        <end position="398"/>
    </location>
</feature>
<dbReference type="GO" id="GO:0003723">
    <property type="term" value="F:RNA binding"/>
    <property type="evidence" value="ECO:0007669"/>
    <property type="project" value="InterPro"/>
</dbReference>
<evidence type="ECO:0000259" key="2">
    <source>
        <dbReference type="Pfam" id="PF11955"/>
    </source>
</evidence>
<dbReference type="InterPro" id="IPR045040">
    <property type="entry name" value="PORR_fam"/>
</dbReference>
<organism evidence="3 4">
    <name type="scientific">Spirodela intermedia</name>
    <name type="common">Intermediate duckweed</name>
    <dbReference type="NCBI Taxonomy" id="51605"/>
    <lineage>
        <taxon>Eukaryota</taxon>
        <taxon>Viridiplantae</taxon>
        <taxon>Streptophyta</taxon>
        <taxon>Embryophyta</taxon>
        <taxon>Tracheophyta</taxon>
        <taxon>Spermatophyta</taxon>
        <taxon>Magnoliopsida</taxon>
        <taxon>Liliopsida</taxon>
        <taxon>Araceae</taxon>
        <taxon>Lemnoideae</taxon>
        <taxon>Spirodela</taxon>
    </lineage>
</organism>
<reference evidence="3" key="1">
    <citation type="submission" date="2020-02" db="EMBL/GenBank/DDBJ databases">
        <authorList>
            <person name="Scholz U."/>
            <person name="Mascher M."/>
            <person name="Fiebig A."/>
        </authorList>
    </citation>
    <scope>NUCLEOTIDE SEQUENCE</scope>
</reference>
<dbReference type="PANTHER" id="PTHR31476:SF3">
    <property type="entry name" value="UBIQUITIN CARBOXYL-TERMINAL HYDROLASE FAMILY PROTEIN"/>
    <property type="match status" value="1"/>
</dbReference>
<dbReference type="Proteomes" id="UP000663760">
    <property type="component" value="Chromosome 1"/>
</dbReference>
<evidence type="ECO:0000313" key="3">
    <source>
        <dbReference type="EMBL" id="CAA7388359.1"/>
    </source>
</evidence>
<evidence type="ECO:0000256" key="1">
    <source>
        <dbReference type="SAM" id="MobiDB-lite"/>
    </source>
</evidence>
<dbReference type="AlphaFoldDB" id="A0A7I8JX87"/>
<sequence>MASSAVAPPPRAAALPFLAAAVRSFAAAAGVSSLKVPWRRDPLLDATIERDKKWRLCSRVVREVLNEPGSAIALRYLEKRRERLRLPVKVKTFLSRNPLLFDVYQDRLRPPAEPVPFLRPSTRLTKFLREEERVRSTNEGLVVAKLCKLLMMSKHKVLSSEKLLHVKRDFGFPDDFLSSLVPRYPHRLRFAGGAAASFVELVGWDEELAQSTVERRAAEETRLTGVPMRANFELRFPRGFSLRKEMREWTRDWLELPYVSPYADAGELRPASPEMEKRMVGLLHEFLSLTVLRRAAVPTVGKFAEEFSLSNAFPNAFTRHPGIFYLSLKGGVETAVLREAYGGEGELLDRDPLLEIKDMFEELLEEGHRQWVEQQRTNRQSAGGSRDRELLASGGQSQ</sequence>
<proteinExistence type="predicted"/>
<dbReference type="Pfam" id="PF11955">
    <property type="entry name" value="PORR"/>
    <property type="match status" value="1"/>
</dbReference>